<dbReference type="Proteomes" id="UP001157911">
    <property type="component" value="Unassembled WGS sequence"/>
</dbReference>
<name>A0ABY1NFP6_9BACT</name>
<protein>
    <submittedName>
        <fullName evidence="2">UDP-glucose 4-epimerase</fullName>
    </submittedName>
</protein>
<dbReference type="Gene3D" id="3.90.25.10">
    <property type="entry name" value="UDP-galactose 4-epimerase, domain 1"/>
    <property type="match status" value="1"/>
</dbReference>
<proteinExistence type="predicted"/>
<sequence>MILVTGGAGFIGSHLVEEIVKKEKVVVVDNLSSGKLENLPEHENLIFLKEDISDKSTVKNIFDSYPVKTVYHLAAVASVQRSVEEPEETHRTNFDSTLFLLEESRKNKVSKFIFASSAAVYGDLPELPKREDMPVKPLTPYGVDKYASERYVVNSFHLYNLNGTALRFFNVYGERQDPSSPYSGVISIFIDRTIKHLSGEETKIVIYGDGKQTRDFIYVKDVVKALILVGKSPESNGKVFNVGTGRETSLLQLLKVIEEIAGDVPPVKFAPPRRGDVKRSCADIRRIKELGFQPSYSLKEGLRKLFQYELQNHKR</sequence>
<organism evidence="2 3">
    <name type="scientific">Desulfurobacterium pacificum</name>
    <dbReference type="NCBI Taxonomy" id="240166"/>
    <lineage>
        <taxon>Bacteria</taxon>
        <taxon>Pseudomonadati</taxon>
        <taxon>Aquificota</taxon>
        <taxon>Aquificia</taxon>
        <taxon>Desulfurobacteriales</taxon>
        <taxon>Desulfurobacteriaceae</taxon>
        <taxon>Desulfurobacterium</taxon>
    </lineage>
</organism>
<reference evidence="2 3" key="1">
    <citation type="submission" date="2017-05" db="EMBL/GenBank/DDBJ databases">
        <authorList>
            <person name="Varghese N."/>
            <person name="Submissions S."/>
        </authorList>
    </citation>
    <scope>NUCLEOTIDE SEQUENCE [LARGE SCALE GENOMIC DNA]</scope>
    <source>
        <strain evidence="2 3">DSM 15522</strain>
    </source>
</reference>
<dbReference type="PANTHER" id="PTHR43245">
    <property type="entry name" value="BIFUNCTIONAL POLYMYXIN RESISTANCE PROTEIN ARNA"/>
    <property type="match status" value="1"/>
</dbReference>
<evidence type="ECO:0000259" key="1">
    <source>
        <dbReference type="Pfam" id="PF01370"/>
    </source>
</evidence>
<comment type="caution">
    <text evidence="2">The sequence shown here is derived from an EMBL/GenBank/DDBJ whole genome shotgun (WGS) entry which is preliminary data.</text>
</comment>
<gene>
    <name evidence="2" type="ORF">SAMN06265339_0608</name>
</gene>
<dbReference type="SUPFAM" id="SSF51735">
    <property type="entry name" value="NAD(P)-binding Rossmann-fold domains"/>
    <property type="match status" value="1"/>
</dbReference>
<dbReference type="Pfam" id="PF01370">
    <property type="entry name" value="Epimerase"/>
    <property type="match status" value="1"/>
</dbReference>
<dbReference type="PANTHER" id="PTHR43245:SF13">
    <property type="entry name" value="UDP-D-APIOSE_UDP-D-XYLOSE SYNTHASE 2"/>
    <property type="match status" value="1"/>
</dbReference>
<evidence type="ECO:0000313" key="2">
    <source>
        <dbReference type="EMBL" id="SMP08325.1"/>
    </source>
</evidence>
<dbReference type="InterPro" id="IPR050177">
    <property type="entry name" value="Lipid_A_modif_metabolic_enz"/>
</dbReference>
<keyword evidence="3" id="KW-1185">Reference proteome</keyword>
<dbReference type="EMBL" id="FXUB01000001">
    <property type="protein sequence ID" value="SMP08325.1"/>
    <property type="molecule type" value="Genomic_DNA"/>
</dbReference>
<accession>A0ABY1NFP6</accession>
<dbReference type="Gene3D" id="3.40.50.720">
    <property type="entry name" value="NAD(P)-binding Rossmann-like Domain"/>
    <property type="match status" value="1"/>
</dbReference>
<dbReference type="InterPro" id="IPR036291">
    <property type="entry name" value="NAD(P)-bd_dom_sf"/>
</dbReference>
<evidence type="ECO:0000313" key="3">
    <source>
        <dbReference type="Proteomes" id="UP001157911"/>
    </source>
</evidence>
<dbReference type="InterPro" id="IPR001509">
    <property type="entry name" value="Epimerase_deHydtase"/>
</dbReference>
<dbReference type="RefSeq" id="WP_283400106.1">
    <property type="nucleotide sequence ID" value="NZ_FXUB01000001.1"/>
</dbReference>
<feature type="domain" description="NAD-dependent epimerase/dehydratase" evidence="1">
    <location>
        <begin position="2"/>
        <end position="243"/>
    </location>
</feature>